<name>A0ABM8YVL3_9PROT</name>
<keyword evidence="3" id="KW-1185">Reference proteome</keyword>
<reference evidence="2 3" key="1">
    <citation type="submission" date="2021-10" db="EMBL/GenBank/DDBJ databases">
        <authorList>
            <person name="Koch H."/>
        </authorList>
    </citation>
    <scope>NUCLEOTIDE SEQUENCE [LARGE SCALE GENOMIC DNA]</scope>
    <source>
        <strain evidence="2">6680</strain>
    </source>
</reference>
<gene>
    <name evidence="2" type="ORF">NTG6680_0258</name>
</gene>
<feature type="signal peptide" evidence="1">
    <location>
        <begin position="1"/>
        <end position="27"/>
    </location>
</feature>
<organism evidence="2 3">
    <name type="scientific">Candidatus Nitrotoga arctica</name>
    <dbReference type="NCBI Taxonomy" id="453162"/>
    <lineage>
        <taxon>Bacteria</taxon>
        <taxon>Pseudomonadati</taxon>
        <taxon>Pseudomonadota</taxon>
        <taxon>Betaproteobacteria</taxon>
        <taxon>Nitrosomonadales</taxon>
        <taxon>Gallionellaceae</taxon>
        <taxon>Candidatus Nitrotoga</taxon>
    </lineage>
</organism>
<dbReference type="RefSeq" id="WP_239795606.1">
    <property type="nucleotide sequence ID" value="NZ_OU912926.1"/>
</dbReference>
<evidence type="ECO:0008006" key="4">
    <source>
        <dbReference type="Google" id="ProtNLM"/>
    </source>
</evidence>
<accession>A0ABM8YVL3</accession>
<protein>
    <recommendedName>
        <fullName evidence="4">Copper-binding protein CopC (Methionine-rich)</fullName>
    </recommendedName>
</protein>
<sequence length="139" mass="15406">MSKHGMIQAARAFLFFTLAGVMMPTQCANVSVQILNPDEHTAIRVFLDRKVIYEGTPTRASLGVHGVLSIVAGTFELSGKGRHVLVAEVPSGQTKAQFEWIPQNDPSPWVVIRYYPGRPEPGEPSFFTFSLQGDAYRLR</sequence>
<dbReference type="Proteomes" id="UP000839052">
    <property type="component" value="Chromosome"/>
</dbReference>
<evidence type="ECO:0000313" key="2">
    <source>
        <dbReference type="EMBL" id="CAG9931511.1"/>
    </source>
</evidence>
<dbReference type="EMBL" id="OU912926">
    <property type="protein sequence ID" value="CAG9931511.1"/>
    <property type="molecule type" value="Genomic_DNA"/>
</dbReference>
<keyword evidence="1" id="KW-0732">Signal</keyword>
<feature type="chain" id="PRO_5045593162" description="Copper-binding protein CopC (Methionine-rich)" evidence="1">
    <location>
        <begin position="28"/>
        <end position="139"/>
    </location>
</feature>
<proteinExistence type="predicted"/>
<evidence type="ECO:0000256" key="1">
    <source>
        <dbReference type="SAM" id="SignalP"/>
    </source>
</evidence>
<evidence type="ECO:0000313" key="3">
    <source>
        <dbReference type="Proteomes" id="UP000839052"/>
    </source>
</evidence>